<dbReference type="InterPro" id="IPR034136">
    <property type="entry name" value="TOPRIM_Topo6A/Spo11"/>
</dbReference>
<evidence type="ECO:0000259" key="1">
    <source>
        <dbReference type="Pfam" id="PF21180"/>
    </source>
</evidence>
<keyword evidence="3" id="KW-1185">Reference proteome</keyword>
<dbReference type="CDD" id="cd00223">
    <property type="entry name" value="TOPRIM_TopoIIB_SPO"/>
    <property type="match status" value="1"/>
</dbReference>
<dbReference type="PANTHER" id="PTHR10848:SF0">
    <property type="entry name" value="MEIOTIC RECOMBINATION PROTEIN SPO11"/>
    <property type="match status" value="1"/>
</dbReference>
<feature type="domain" description="Topoisomerase 6 subunit A/Spo11 TOPRIM" evidence="1">
    <location>
        <begin position="177"/>
        <end position="333"/>
    </location>
</feature>
<dbReference type="InterPro" id="IPR036078">
    <property type="entry name" value="Spo11/TopoVI_A_sf"/>
</dbReference>
<gene>
    <name evidence="2" type="ORF">KFE25_006370</name>
</gene>
<dbReference type="Proteomes" id="UP000751190">
    <property type="component" value="Unassembled WGS sequence"/>
</dbReference>
<comment type="caution">
    <text evidence="2">The sequence shown here is derived from an EMBL/GenBank/DDBJ whole genome shotgun (WGS) entry which is preliminary data.</text>
</comment>
<evidence type="ECO:0000313" key="2">
    <source>
        <dbReference type="EMBL" id="KAG8469915.1"/>
    </source>
</evidence>
<dbReference type="OMA" id="ICKSGIT"/>
<dbReference type="SUPFAM" id="SSF56726">
    <property type="entry name" value="DNA topoisomerase IV, alpha subunit"/>
    <property type="match status" value="1"/>
</dbReference>
<name>A0A8J5Y1Z7_DIALT</name>
<reference evidence="2" key="1">
    <citation type="submission" date="2021-05" db="EMBL/GenBank/DDBJ databases">
        <title>The genome of the haptophyte Pavlova lutheri (Diacronema luteri, Pavlovales) - a model for lipid biosynthesis in eukaryotic algae.</title>
        <authorList>
            <person name="Hulatt C.J."/>
            <person name="Posewitz M.C."/>
        </authorList>
    </citation>
    <scope>NUCLEOTIDE SEQUENCE</scope>
    <source>
        <strain evidence="2">NIVA-4/92</strain>
    </source>
</reference>
<dbReference type="AlphaFoldDB" id="A0A8J5Y1Z7"/>
<dbReference type="PANTHER" id="PTHR10848">
    <property type="entry name" value="MEIOTIC RECOMBINATION PROTEIN SPO11"/>
    <property type="match status" value="1"/>
</dbReference>
<dbReference type="Pfam" id="PF21180">
    <property type="entry name" value="TOP6A-Spo11_Toprim"/>
    <property type="match status" value="1"/>
</dbReference>
<protein>
    <recommendedName>
        <fullName evidence="1">Topoisomerase 6 subunit A/Spo11 TOPRIM domain-containing protein</fullName>
    </recommendedName>
</protein>
<evidence type="ECO:0000313" key="3">
    <source>
        <dbReference type="Proteomes" id="UP000751190"/>
    </source>
</evidence>
<dbReference type="InterPro" id="IPR002815">
    <property type="entry name" value="Spo11/TopoVI_A"/>
</dbReference>
<dbReference type="GO" id="GO:0003677">
    <property type="term" value="F:DNA binding"/>
    <property type="evidence" value="ECO:0007669"/>
    <property type="project" value="InterPro"/>
</dbReference>
<dbReference type="GO" id="GO:0007131">
    <property type="term" value="P:reciprocal meiotic recombination"/>
    <property type="evidence" value="ECO:0007669"/>
    <property type="project" value="TreeGrafter"/>
</dbReference>
<accession>A0A8J5Y1Z7</accession>
<sequence length="370" mass="39899">MDGGALAAEVTDEDLLDAIGEITNALIKHIAEGTDATADPRLKGWLPANRSQARWRACAQNWVLLDHVDRMLREGRRCALRDLHYQLKQTELFPGGAPDVSAAIVRLLELLGKWLGRSPLSRSALRIVSAPKGFVAGPLVLTTEQGVHIDTSLTPFSIPGDLAEIAQFSVASTSARFVLVVEKHTVFQQLVDAGFHATYRAIIITGRGFPDMGTRAFLRAITDQLGLAPFALTDFNPSGVHIFLSFKEGASAQARAEGDVVLTPSLRWLGLHSADVSPLPRESLDDLTERDRGMIRTMLGRTSAAGAAPLEPLVQHELRAMQQAGVKADLDHIGRAALFRRAPDRVGDGSPADKVDLAALIASKLARHGT</sequence>
<organism evidence="2 3">
    <name type="scientific">Diacronema lutheri</name>
    <name type="common">Unicellular marine alga</name>
    <name type="synonym">Monochrysis lutheri</name>
    <dbReference type="NCBI Taxonomy" id="2081491"/>
    <lineage>
        <taxon>Eukaryota</taxon>
        <taxon>Haptista</taxon>
        <taxon>Haptophyta</taxon>
        <taxon>Pavlovophyceae</taxon>
        <taxon>Pavlovales</taxon>
        <taxon>Pavlovaceae</taxon>
        <taxon>Diacronema</taxon>
    </lineage>
</organism>
<dbReference type="GO" id="GO:0042138">
    <property type="term" value="P:meiotic DNA double-strand break formation"/>
    <property type="evidence" value="ECO:0007669"/>
    <property type="project" value="TreeGrafter"/>
</dbReference>
<dbReference type="GO" id="GO:0000706">
    <property type="term" value="P:meiotic DNA double-strand break processing"/>
    <property type="evidence" value="ECO:0007669"/>
    <property type="project" value="TreeGrafter"/>
</dbReference>
<dbReference type="OrthoDB" id="5377392at2759"/>
<dbReference type="GO" id="GO:0000228">
    <property type="term" value="C:nuclear chromosome"/>
    <property type="evidence" value="ECO:0007669"/>
    <property type="project" value="TreeGrafter"/>
</dbReference>
<dbReference type="EMBL" id="JAGTXO010000002">
    <property type="protein sequence ID" value="KAG8469915.1"/>
    <property type="molecule type" value="Genomic_DNA"/>
</dbReference>
<dbReference type="PRINTS" id="PR01550">
    <property type="entry name" value="TOP6AFAMILY"/>
</dbReference>
<dbReference type="GO" id="GO:0003918">
    <property type="term" value="F:DNA topoisomerase type II (double strand cut, ATP-hydrolyzing) activity"/>
    <property type="evidence" value="ECO:0007669"/>
    <property type="project" value="InterPro"/>
</dbReference>
<proteinExistence type="predicted"/>
<dbReference type="Gene3D" id="3.40.1360.10">
    <property type="match status" value="1"/>
</dbReference>